<accession>A0ABY4WKT5</accession>
<dbReference type="Proteomes" id="UP001056500">
    <property type="component" value="Chromosome"/>
</dbReference>
<dbReference type="RefSeq" id="WP_251874799.1">
    <property type="nucleotide sequence ID" value="NZ_CP098755.1"/>
</dbReference>
<dbReference type="EMBL" id="CP098755">
    <property type="protein sequence ID" value="USG67702.1"/>
    <property type="molecule type" value="Genomic_DNA"/>
</dbReference>
<dbReference type="InterPro" id="IPR001509">
    <property type="entry name" value="Epimerase_deHydtase"/>
</dbReference>
<evidence type="ECO:0000313" key="2">
    <source>
        <dbReference type="EMBL" id="USG67702.1"/>
    </source>
</evidence>
<keyword evidence="3" id="KW-1185">Reference proteome</keyword>
<dbReference type="PANTHER" id="PTHR48079">
    <property type="entry name" value="PROTEIN YEEZ"/>
    <property type="match status" value="1"/>
</dbReference>
<dbReference type="SUPFAM" id="SSF51735">
    <property type="entry name" value="NAD(P)-binding Rossmann-fold domains"/>
    <property type="match status" value="1"/>
</dbReference>
<reference evidence="2" key="1">
    <citation type="submission" date="2022-06" db="EMBL/GenBank/DDBJ databases">
        <title>Genome sequencing of Brevibacillus sp. BB3-R1.</title>
        <authorList>
            <person name="Heo J."/>
            <person name="Lee D."/>
            <person name="Won M."/>
            <person name="Han B.-H."/>
            <person name="Hong S.-B."/>
            <person name="Kwon S.-W."/>
        </authorList>
    </citation>
    <scope>NUCLEOTIDE SEQUENCE</scope>
    <source>
        <strain evidence="2">BB3-R1</strain>
    </source>
</reference>
<name>A0ABY4WKT5_9BACL</name>
<gene>
    <name evidence="2" type="ORF">NDK47_10660</name>
</gene>
<feature type="domain" description="NAD-dependent epimerase/dehydratase" evidence="1">
    <location>
        <begin position="4"/>
        <end position="216"/>
    </location>
</feature>
<evidence type="ECO:0000259" key="1">
    <source>
        <dbReference type="Pfam" id="PF01370"/>
    </source>
</evidence>
<dbReference type="Gene3D" id="3.40.50.720">
    <property type="entry name" value="NAD(P)-binding Rossmann-like Domain"/>
    <property type="match status" value="1"/>
</dbReference>
<dbReference type="Pfam" id="PF01370">
    <property type="entry name" value="Epimerase"/>
    <property type="match status" value="1"/>
</dbReference>
<dbReference type="InterPro" id="IPR036291">
    <property type="entry name" value="NAD(P)-bd_dom_sf"/>
</dbReference>
<sequence>MKKVLVLGGTRFFGKRLVNSLIADGAHVTIATRGRMPDDFDNEVNRLQIDRNDLDSLRLVGKTDWDLVYDNLCYSEENATHVVNVLEGKTAKYIVTSSRAVYTYSPLERTEDDFNPYTYEIRRGTREDVSYEEGKRQAEAVLFQTAKFPVIAVRYPIVLGKDDYTRRLHMYVEWVREQREIIIGNPDARQSFIDSAEAAAFLKWTGDAAKANGPYNACSEGEWTLPQILEEISSVTGKPVRMIAGASDQEHSPFALPAPYLLNTQKAKSEGYVFSKLSNWLVPLIHDLAIEQKARNS</sequence>
<organism evidence="2 3">
    <name type="scientific">Brevibacillus ruminantium</name>
    <dbReference type="NCBI Taxonomy" id="2950604"/>
    <lineage>
        <taxon>Bacteria</taxon>
        <taxon>Bacillati</taxon>
        <taxon>Bacillota</taxon>
        <taxon>Bacilli</taxon>
        <taxon>Bacillales</taxon>
        <taxon>Paenibacillaceae</taxon>
        <taxon>Brevibacillus</taxon>
    </lineage>
</organism>
<dbReference type="PANTHER" id="PTHR48079:SF6">
    <property type="entry name" value="NAD(P)-BINDING DOMAIN-CONTAINING PROTEIN-RELATED"/>
    <property type="match status" value="1"/>
</dbReference>
<dbReference type="InterPro" id="IPR051783">
    <property type="entry name" value="NAD(P)-dependent_oxidoreduct"/>
</dbReference>
<protein>
    <submittedName>
        <fullName evidence="2">NAD-dependent epimerase/dehydratase family protein</fullName>
    </submittedName>
</protein>
<proteinExistence type="predicted"/>
<evidence type="ECO:0000313" key="3">
    <source>
        <dbReference type="Proteomes" id="UP001056500"/>
    </source>
</evidence>